<accession>A0A1I7V4Z3</accession>
<feature type="region of interest" description="Disordered" evidence="1">
    <location>
        <begin position="681"/>
        <end position="870"/>
    </location>
</feature>
<dbReference type="InterPro" id="IPR000719">
    <property type="entry name" value="Prot_kinase_dom"/>
</dbReference>
<dbReference type="SUPFAM" id="SSF56112">
    <property type="entry name" value="Protein kinase-like (PK-like)"/>
    <property type="match status" value="1"/>
</dbReference>
<feature type="compositionally biased region" description="Low complexity" evidence="1">
    <location>
        <begin position="142"/>
        <end position="156"/>
    </location>
</feature>
<reference evidence="4" key="1">
    <citation type="submission" date="2016-11" db="UniProtKB">
        <authorList>
            <consortium name="WormBaseParasite"/>
        </authorList>
    </citation>
    <scope>IDENTIFICATION</scope>
</reference>
<feature type="compositionally biased region" description="Low complexity" evidence="1">
    <location>
        <begin position="168"/>
        <end position="179"/>
    </location>
</feature>
<feature type="compositionally biased region" description="Basic and acidic residues" evidence="1">
    <location>
        <begin position="857"/>
        <end position="870"/>
    </location>
</feature>
<feature type="compositionally biased region" description="Acidic residues" evidence="1">
    <location>
        <begin position="686"/>
        <end position="696"/>
    </location>
</feature>
<evidence type="ECO:0000313" key="4">
    <source>
        <dbReference type="WBParaSite" id="Csp11.Scaffold8.g32.t1"/>
    </source>
</evidence>
<proteinExistence type="predicted"/>
<feature type="compositionally biased region" description="Acidic residues" evidence="1">
    <location>
        <begin position="157"/>
        <end position="167"/>
    </location>
</feature>
<name>A0A1I7V4Z3_9PELO</name>
<feature type="compositionally biased region" description="Basic and acidic residues" evidence="1">
    <location>
        <begin position="196"/>
        <end position="213"/>
    </location>
</feature>
<evidence type="ECO:0000313" key="3">
    <source>
        <dbReference type="Proteomes" id="UP000095282"/>
    </source>
</evidence>
<dbReference type="PANTHER" id="PTHR11909">
    <property type="entry name" value="CASEIN KINASE-RELATED"/>
    <property type="match status" value="1"/>
</dbReference>
<dbReference type="STRING" id="1561998.A0A1I7V4Z3"/>
<keyword evidence="3" id="KW-1185">Reference proteome</keyword>
<feature type="compositionally biased region" description="Basic and acidic residues" evidence="1">
    <location>
        <begin position="778"/>
        <end position="793"/>
    </location>
</feature>
<feature type="compositionally biased region" description="Acidic residues" evidence="1">
    <location>
        <begin position="180"/>
        <end position="192"/>
    </location>
</feature>
<feature type="region of interest" description="Disordered" evidence="1">
    <location>
        <begin position="900"/>
        <end position="921"/>
    </location>
</feature>
<organism evidence="3 4">
    <name type="scientific">Caenorhabditis tropicalis</name>
    <dbReference type="NCBI Taxonomy" id="1561998"/>
    <lineage>
        <taxon>Eukaryota</taxon>
        <taxon>Metazoa</taxon>
        <taxon>Ecdysozoa</taxon>
        <taxon>Nematoda</taxon>
        <taxon>Chromadorea</taxon>
        <taxon>Rhabditida</taxon>
        <taxon>Rhabditina</taxon>
        <taxon>Rhabditomorpha</taxon>
        <taxon>Rhabditoidea</taxon>
        <taxon>Rhabditidae</taxon>
        <taxon>Peloderinae</taxon>
        <taxon>Caenorhabditis</taxon>
    </lineage>
</organism>
<dbReference type="eggNOG" id="KOG1164">
    <property type="taxonomic scope" value="Eukaryota"/>
</dbReference>
<evidence type="ECO:0000256" key="1">
    <source>
        <dbReference type="SAM" id="MobiDB-lite"/>
    </source>
</evidence>
<sequence>MDFPFEYIERVFSRPKFDRNEVTKEAQKCTQLPKEQVLSEEDEVDGFVPEIEKEKEKILLNEIRNAEIIVKKEGNKEHFSSECSSSDSNYYDSVGDTSDTDVVNGFYQNPKERDEIVYKKHKIMRECYCTGSECESNCEITISSSSSTTLTSSESENCSDDNADETVGDGSSSDETTSSSDDEMDMDEEIEYLENLLKEMNKQEDKKNEKSEDGDSEDSTDDLESMFDEPASSKLSEKSDKSSEKSEKLPEKSNAEPTAVETDSSAESSTTTEPTDQSVSDSFILSSSDADDENSENNLEKFNWQSDDLYESTDTDSGMEQVLGYLGRAMAESDGQFSNALVIETEKLQKEKYQNFQVQLPEYLKTKKSYELMEEPVTQKQSTDIISKQLWLVQQLDTGIMCSAKLVSRKNPDHLQLQKNLDKERKLLYELLPELSKPSHIARLLDVGVDENFKFLIFEDLGMDLITLFEEFGSILTPSTLFLITYFTFNSIKELHSFDILHLDIRPSVFSVSHYPFNIKIVDYSKCIRKRSNMRVSEEMKVDAFSPRVFHKQGAEFDKFVDFESWVYTMIHCTTGRLIWAESDLKSMLERKEEIMDDPQDTIYDGCIEAVPIAANLINDKKNTYEDFLDKMNLVFSVDVMRFSDEKQPRLWSIKELDEIQKRKNLGISDEEMNIELIESHWNPFDDSDSDDAIESENEKKEKDEKGKTEKKKPSKEDQKDKGQTQSMSEQSSNTEQWTEANSGQEKSEAERSDTKRNPKKEMAEQSTAHDQLSVPMEKNEEPPTKLEMKQNEQKTTSKASKAPTAPKGKKGQKPLLSRHFLFEMRRDLNAQSSYSSESSDSSSSFSSWTSSTSSTDGEKKFKWSSKSEEESVVEYLEDLSKQEQDRAFHYEHIRANCFKDNFAPSSGSERDPFSDIDSEDNRVVLRKLERRSEDVCDEMHSEKEDSMEIIEPEDFPNPKKTKKASENSKD</sequence>
<dbReference type="InterPro" id="IPR011009">
    <property type="entry name" value="Kinase-like_dom_sf"/>
</dbReference>
<dbReference type="GO" id="GO:0004672">
    <property type="term" value="F:protein kinase activity"/>
    <property type="evidence" value="ECO:0007669"/>
    <property type="project" value="InterPro"/>
</dbReference>
<feature type="compositionally biased region" description="Basic and acidic residues" evidence="1">
    <location>
        <begin position="697"/>
        <end position="708"/>
    </location>
</feature>
<dbReference type="PROSITE" id="PS50011">
    <property type="entry name" value="PROTEIN_KINASE_DOM"/>
    <property type="match status" value="1"/>
</dbReference>
<feature type="region of interest" description="Disordered" evidence="1">
    <location>
        <begin position="142"/>
        <end position="316"/>
    </location>
</feature>
<dbReference type="InterPro" id="IPR050235">
    <property type="entry name" value="CK1_Ser-Thr_kinase"/>
</dbReference>
<dbReference type="Gene3D" id="1.10.510.10">
    <property type="entry name" value="Transferase(Phosphotransferase) domain 1"/>
    <property type="match status" value="1"/>
</dbReference>
<feature type="compositionally biased region" description="Basic and acidic residues" evidence="1">
    <location>
        <begin position="933"/>
        <end position="947"/>
    </location>
</feature>
<feature type="compositionally biased region" description="Low complexity" evidence="1">
    <location>
        <begin position="258"/>
        <end position="288"/>
    </location>
</feature>
<feature type="compositionally biased region" description="Basic and acidic residues" evidence="1">
    <location>
        <begin position="909"/>
        <end position="921"/>
    </location>
</feature>
<feature type="compositionally biased region" description="Polar residues" evidence="1">
    <location>
        <begin position="724"/>
        <end position="745"/>
    </location>
</feature>
<dbReference type="WBParaSite" id="Csp11.Scaffold8.g32.t1">
    <property type="protein sequence ID" value="Csp11.Scaffold8.g32.t1"/>
    <property type="gene ID" value="Csp11.Scaffold8.g32"/>
</dbReference>
<dbReference type="SMART" id="SM00220">
    <property type="entry name" value="S_TKc"/>
    <property type="match status" value="1"/>
</dbReference>
<feature type="region of interest" description="Disordered" evidence="1">
    <location>
        <begin position="933"/>
        <end position="971"/>
    </location>
</feature>
<feature type="compositionally biased region" description="Acidic residues" evidence="1">
    <location>
        <begin position="214"/>
        <end position="227"/>
    </location>
</feature>
<feature type="compositionally biased region" description="Basic and acidic residues" evidence="1">
    <location>
        <begin position="235"/>
        <end position="254"/>
    </location>
</feature>
<feature type="domain" description="Protein kinase" evidence="2">
    <location>
        <begin position="326"/>
        <end position="636"/>
    </location>
</feature>
<evidence type="ECO:0000259" key="2">
    <source>
        <dbReference type="PROSITE" id="PS50011"/>
    </source>
</evidence>
<dbReference type="AlphaFoldDB" id="A0A1I7V4Z3"/>
<dbReference type="GO" id="GO:0005524">
    <property type="term" value="F:ATP binding"/>
    <property type="evidence" value="ECO:0007669"/>
    <property type="project" value="InterPro"/>
</dbReference>
<protein>
    <submittedName>
        <fullName evidence="4">Protein kinase domain-containing protein</fullName>
    </submittedName>
</protein>
<feature type="compositionally biased region" description="Basic and acidic residues" evidence="1">
    <location>
        <begin position="746"/>
        <end position="764"/>
    </location>
</feature>
<feature type="compositionally biased region" description="Low complexity" evidence="1">
    <location>
        <begin position="833"/>
        <end position="856"/>
    </location>
</feature>
<dbReference type="Proteomes" id="UP000095282">
    <property type="component" value="Unplaced"/>
</dbReference>